<dbReference type="PANTHER" id="PTHR10434">
    <property type="entry name" value="1-ACYL-SN-GLYCEROL-3-PHOSPHATE ACYLTRANSFERASE"/>
    <property type="match status" value="1"/>
</dbReference>
<comment type="caution">
    <text evidence="7">The sequence shown here is derived from an EMBL/GenBank/DDBJ whole genome shotgun (WGS) entry which is preliminary data.</text>
</comment>
<dbReference type="RefSeq" id="WP_168876782.1">
    <property type="nucleotide sequence ID" value="NZ_JABAIM010000001.1"/>
</dbReference>
<dbReference type="EMBL" id="JABAIM010000001">
    <property type="protein sequence ID" value="NLR75238.1"/>
    <property type="molecule type" value="Genomic_DNA"/>
</dbReference>
<reference evidence="7 8" key="1">
    <citation type="submission" date="2020-04" db="EMBL/GenBank/DDBJ databases">
        <title>Draft genome of Leeia sp. IMCC25680.</title>
        <authorList>
            <person name="Song J."/>
            <person name="Cho J.-C."/>
        </authorList>
    </citation>
    <scope>NUCLEOTIDE SEQUENCE [LARGE SCALE GENOMIC DNA]</scope>
    <source>
        <strain evidence="7 8">IMCC25680</strain>
    </source>
</reference>
<evidence type="ECO:0000256" key="4">
    <source>
        <dbReference type="ARBA" id="ARBA00023098"/>
    </source>
</evidence>
<keyword evidence="8" id="KW-1185">Reference proteome</keyword>
<keyword evidence="4" id="KW-0443">Lipid metabolism</keyword>
<feature type="domain" description="Phospholipid/glycerol acyltransferase" evidence="6">
    <location>
        <begin position="98"/>
        <end position="210"/>
    </location>
</feature>
<evidence type="ECO:0000313" key="8">
    <source>
        <dbReference type="Proteomes" id="UP000587991"/>
    </source>
</evidence>
<evidence type="ECO:0000313" key="7">
    <source>
        <dbReference type="EMBL" id="NLR75238.1"/>
    </source>
</evidence>
<keyword evidence="3 7" id="KW-0808">Transferase</keyword>
<evidence type="ECO:0000259" key="6">
    <source>
        <dbReference type="SMART" id="SM00563"/>
    </source>
</evidence>
<evidence type="ECO:0000256" key="5">
    <source>
        <dbReference type="ARBA" id="ARBA00023315"/>
    </source>
</evidence>
<dbReference type="CDD" id="cd07989">
    <property type="entry name" value="LPLAT_AGPAT-like"/>
    <property type="match status" value="1"/>
</dbReference>
<dbReference type="SMART" id="SM00563">
    <property type="entry name" value="PlsC"/>
    <property type="match status" value="1"/>
</dbReference>
<dbReference type="PANTHER" id="PTHR10434:SF64">
    <property type="entry name" value="1-ACYL-SN-GLYCEROL-3-PHOSPHATE ACYLTRANSFERASE-RELATED"/>
    <property type="match status" value="1"/>
</dbReference>
<evidence type="ECO:0000256" key="2">
    <source>
        <dbReference type="ARBA" id="ARBA00022516"/>
    </source>
</evidence>
<name>A0A847SDI6_9NEIS</name>
<organism evidence="7 8">
    <name type="scientific">Leeia aquatica</name>
    <dbReference type="NCBI Taxonomy" id="2725557"/>
    <lineage>
        <taxon>Bacteria</taxon>
        <taxon>Pseudomonadati</taxon>
        <taxon>Pseudomonadota</taxon>
        <taxon>Betaproteobacteria</taxon>
        <taxon>Neisseriales</taxon>
        <taxon>Leeiaceae</taxon>
        <taxon>Leeia</taxon>
    </lineage>
</organism>
<comment type="pathway">
    <text evidence="1">Lipid metabolism.</text>
</comment>
<gene>
    <name evidence="7" type="ORF">HF682_08705</name>
</gene>
<dbReference type="Proteomes" id="UP000587991">
    <property type="component" value="Unassembled WGS sequence"/>
</dbReference>
<proteinExistence type="predicted"/>
<accession>A0A847SDI6</accession>
<evidence type="ECO:0000256" key="1">
    <source>
        <dbReference type="ARBA" id="ARBA00005189"/>
    </source>
</evidence>
<protein>
    <submittedName>
        <fullName evidence="7">1-acyl-sn-glycerol-3-phosphate acyltransferase</fullName>
    </submittedName>
</protein>
<dbReference type="GO" id="GO:0003841">
    <property type="term" value="F:1-acylglycerol-3-phosphate O-acyltransferase activity"/>
    <property type="evidence" value="ECO:0007669"/>
    <property type="project" value="TreeGrafter"/>
</dbReference>
<dbReference type="AlphaFoldDB" id="A0A847SDI6"/>
<dbReference type="InterPro" id="IPR002123">
    <property type="entry name" value="Plipid/glycerol_acylTrfase"/>
</dbReference>
<keyword evidence="5 7" id="KW-0012">Acyltransferase</keyword>
<dbReference type="SUPFAM" id="SSF69593">
    <property type="entry name" value="Glycerol-3-phosphate (1)-acyltransferase"/>
    <property type="match status" value="1"/>
</dbReference>
<sequence length="279" mass="31601">MPFDSHDTGQAASPTRILSGMSFLHPAARTFWPVRIWRLFRLLCHLLSGMLEIRRHFAKASPQERQQRIQRWSREMLQVMGIRLRIKGTPPLSPPPNTLWVCNHISWLDIFIINAMVPCRFVAKADVEGWPLVGWLCKHAGTLFIKRGDRRDMMRMNEDMTRLLQDGETLGFFPEGTTSDGTSVLPFTASLLNAVTLSEGDLRPVALRYRTEDDQSSAAATYIGETSLLQSMWQLASAKVLVAELTLLPSMNAAHVNRRELASQAHQQIRDVIERNPAT</sequence>
<dbReference type="GO" id="GO:0006654">
    <property type="term" value="P:phosphatidic acid biosynthetic process"/>
    <property type="evidence" value="ECO:0007669"/>
    <property type="project" value="TreeGrafter"/>
</dbReference>
<evidence type="ECO:0000256" key="3">
    <source>
        <dbReference type="ARBA" id="ARBA00022679"/>
    </source>
</evidence>
<dbReference type="Pfam" id="PF01553">
    <property type="entry name" value="Acyltransferase"/>
    <property type="match status" value="1"/>
</dbReference>
<keyword evidence="2" id="KW-0444">Lipid biosynthesis</keyword>